<keyword evidence="1" id="KW-0812">Transmembrane</keyword>
<keyword evidence="1" id="KW-0472">Membrane</keyword>
<evidence type="ECO:0000313" key="3">
    <source>
        <dbReference type="Proteomes" id="UP000001423"/>
    </source>
</evidence>
<evidence type="ECO:0000256" key="1">
    <source>
        <dbReference type="SAM" id="Phobius"/>
    </source>
</evidence>
<accession>B9ESI1</accession>
<name>B9ESI1_PROMM</name>
<sequence length="64" mass="6723">MIAVIKLEDAVLAHHVGGAVIDGACVVLAIGVFPSWIGMQARQGSLHQGNKNQLATLADLFRSI</sequence>
<reference evidence="2 3" key="1">
    <citation type="journal article" date="2003" name="Nature">
        <title>Genome divergence in two Prochlorococcus ecotypes reflects oceanic niche differentiation.</title>
        <authorList>
            <person name="Rocap G."/>
            <person name="Larimer F.W."/>
            <person name="Lamerdin J.E."/>
            <person name="Malfatti S."/>
            <person name="Chain P."/>
            <person name="Ahlgren N.A."/>
            <person name="Arellano A."/>
            <person name="Coleman M."/>
            <person name="Hauser L."/>
            <person name="Hess W.R."/>
            <person name="Johnson Z.I."/>
            <person name="Land M.L."/>
            <person name="Lindell D."/>
            <person name="Post A.F."/>
            <person name="Regala W."/>
            <person name="Shah M."/>
            <person name="Shaw S.L."/>
            <person name="Steglich C."/>
            <person name="Sullivan M.B."/>
            <person name="Ting C.S."/>
            <person name="Tolonen A."/>
            <person name="Webb E.A."/>
            <person name="Zinser E.R."/>
            <person name="Chisholm S.W."/>
        </authorList>
    </citation>
    <scope>NUCLEOTIDE SEQUENCE [LARGE SCALE GENOMIC DNA]</scope>
    <source>
        <strain evidence="3">MIT 9313</strain>
    </source>
</reference>
<keyword evidence="1" id="KW-1133">Transmembrane helix</keyword>
<proteinExistence type="predicted"/>
<dbReference type="KEGG" id="pmt:PMT_2808"/>
<gene>
    <name evidence="2" type="ordered locus">PMT_2808</name>
</gene>
<feature type="transmembrane region" description="Helical" evidence="1">
    <location>
        <begin position="12"/>
        <end position="33"/>
    </location>
</feature>
<evidence type="ECO:0000313" key="2">
    <source>
        <dbReference type="EMBL" id="CAX32326.1"/>
    </source>
</evidence>
<dbReference type="HOGENOM" id="CLU_2864274_0_0_3"/>
<protein>
    <submittedName>
        <fullName evidence="2">Uncharacterized protein</fullName>
    </submittedName>
</protein>
<organism evidence="2 3">
    <name type="scientific">Prochlorococcus marinus (strain MIT 9313)</name>
    <dbReference type="NCBI Taxonomy" id="74547"/>
    <lineage>
        <taxon>Bacteria</taxon>
        <taxon>Bacillati</taxon>
        <taxon>Cyanobacteriota</taxon>
        <taxon>Cyanophyceae</taxon>
        <taxon>Synechococcales</taxon>
        <taxon>Prochlorococcaceae</taxon>
        <taxon>Prochlorococcus</taxon>
    </lineage>
</organism>
<dbReference type="Proteomes" id="UP000001423">
    <property type="component" value="Chromosome"/>
</dbReference>
<keyword evidence="3" id="KW-1185">Reference proteome</keyword>
<dbReference type="AlphaFoldDB" id="B9ESI1"/>
<dbReference type="EMBL" id="BX548175">
    <property type="protein sequence ID" value="CAX32326.1"/>
    <property type="molecule type" value="Genomic_DNA"/>
</dbReference>